<proteinExistence type="predicted"/>
<dbReference type="RefSeq" id="WP_069907751.1">
    <property type="nucleotide sequence ID" value="NZ_LAJE02000027.1"/>
</dbReference>
<evidence type="ECO:0000313" key="3">
    <source>
        <dbReference type="Proteomes" id="UP000095463"/>
    </source>
</evidence>
<dbReference type="Proteomes" id="UP000095463">
    <property type="component" value="Unassembled WGS sequence"/>
</dbReference>
<dbReference type="EMBL" id="LAJE02000027">
    <property type="protein sequence ID" value="OEO33125.1"/>
    <property type="molecule type" value="Genomic_DNA"/>
</dbReference>
<evidence type="ECO:0000256" key="1">
    <source>
        <dbReference type="SAM" id="Phobius"/>
    </source>
</evidence>
<organism evidence="2 3">
    <name type="scientific">Devosia insulae DS-56</name>
    <dbReference type="NCBI Taxonomy" id="1116389"/>
    <lineage>
        <taxon>Bacteria</taxon>
        <taxon>Pseudomonadati</taxon>
        <taxon>Pseudomonadota</taxon>
        <taxon>Alphaproteobacteria</taxon>
        <taxon>Hyphomicrobiales</taxon>
        <taxon>Devosiaceae</taxon>
        <taxon>Devosia</taxon>
    </lineage>
</organism>
<dbReference type="OrthoDB" id="8440350at2"/>
<keyword evidence="3" id="KW-1185">Reference proteome</keyword>
<keyword evidence="1" id="KW-0812">Transmembrane</keyword>
<reference evidence="2 3" key="1">
    <citation type="journal article" date="2015" name="Genome Announc.">
        <title>Genome Assemblies of Three Soil-Associated Devosia species: D. insulae, D. limi, and D. soli.</title>
        <authorList>
            <person name="Hassan Y.I."/>
            <person name="Lepp D."/>
            <person name="Zhou T."/>
        </authorList>
    </citation>
    <scope>NUCLEOTIDE SEQUENCE [LARGE SCALE GENOMIC DNA]</scope>
    <source>
        <strain evidence="2 3">DS-56</strain>
    </source>
</reference>
<gene>
    <name evidence="2" type="ORF">VW23_008155</name>
</gene>
<feature type="transmembrane region" description="Helical" evidence="1">
    <location>
        <begin position="727"/>
        <end position="751"/>
    </location>
</feature>
<protein>
    <submittedName>
        <fullName evidence="2">Uncharacterized protein</fullName>
    </submittedName>
</protein>
<name>A0A1E5XX07_9HYPH</name>
<accession>A0A1E5XX07</accession>
<dbReference type="AlphaFoldDB" id="A0A1E5XX07"/>
<keyword evidence="1" id="KW-0472">Membrane</keyword>
<comment type="caution">
    <text evidence="2">The sequence shown here is derived from an EMBL/GenBank/DDBJ whole genome shotgun (WGS) entry which is preliminary data.</text>
</comment>
<evidence type="ECO:0000313" key="2">
    <source>
        <dbReference type="EMBL" id="OEO33125.1"/>
    </source>
</evidence>
<feature type="transmembrane region" description="Helical" evidence="1">
    <location>
        <begin position="12"/>
        <end position="31"/>
    </location>
</feature>
<keyword evidence="1" id="KW-1133">Transmembrane helix</keyword>
<sequence length="765" mass="83784">MEYARAALRDARIVGAAAVVLIALGFGWWFVNRDAGIIVSEPPPATLQAVEPPRDDSTVQIDTSAGVEDAPLDEAGRGYRAALEVTLTAAAEQQGSITPIELARVYAAESAVIEDPGLFLAAMLEDWPLPPDRAIPRDRSGAYALTRYAATFDALERGDPYGIDRPALDRSATEDQILRDNVTAFDIGGDQASEPEAPAIQPAPSWPDWLKWLAFLPMLGIGAWAQLTQLSAFRAQLTNPEAGTTGIATRLPAETLTLTDPRPARKLTRQISWREPGLARRIHAAASIRSTIRNGGYLTLVPRLRRRTSDFLFLVPRLRDNDHEYERVGRLIDSLRRGGLSITVYDYAPDPRTLYPSAIGRPAAATDTVLDLRAVRELMAEARLVLVTDGAELVDYFTNRPLPFVAEELATWPNRMLLTPVPVAEWGEREMNLSEALGAIIGRAGPESFGDLALAFGEHPKLPPEATRLEQTDLAEGADRASIARLLSWVEAAERLLGGRAAAADRPRSIRLADPMLTSDAEPPDDFQAELVDELRAWLGPLGFTWLAACAAYPQLRFAITVYLGLRIVVERGPVREPLYTEPRLAQLCVLPWFRTGRMPPWLRRALFAALTAPQRVRVRAAIDDMLNGASHTDFADLPHEAQLPIWRQQAMGVEIPADAVMADLLFRDRSEVDPVIKGGAFSAIFRDVAMRAQQLRLMLLGAGLIWCLVAFFLVPAPGPAPQPIGHWLPLVLYVVATAVIGGVCSGLWFFRRPVATGTVREATA</sequence>
<feature type="transmembrane region" description="Helical" evidence="1">
    <location>
        <begin position="696"/>
        <end position="715"/>
    </location>
</feature>